<dbReference type="GO" id="GO:0003700">
    <property type="term" value="F:DNA-binding transcription factor activity"/>
    <property type="evidence" value="ECO:0007669"/>
    <property type="project" value="InterPro"/>
</dbReference>
<keyword evidence="3" id="KW-0804">Transcription</keyword>
<dbReference type="SMART" id="SM00342">
    <property type="entry name" value="HTH_ARAC"/>
    <property type="match status" value="1"/>
</dbReference>
<feature type="domain" description="HTH araC/xylS-type" evidence="4">
    <location>
        <begin position="157"/>
        <end position="258"/>
    </location>
</feature>
<evidence type="ECO:0000256" key="2">
    <source>
        <dbReference type="ARBA" id="ARBA00023125"/>
    </source>
</evidence>
<protein>
    <submittedName>
        <fullName evidence="5">Helix-turn-helix transcriptional regulator</fullName>
    </submittedName>
</protein>
<dbReference type="InterPro" id="IPR046532">
    <property type="entry name" value="DUF6597"/>
</dbReference>
<evidence type="ECO:0000256" key="1">
    <source>
        <dbReference type="ARBA" id="ARBA00023015"/>
    </source>
</evidence>
<dbReference type="InterPro" id="IPR018060">
    <property type="entry name" value="HTH_AraC"/>
</dbReference>
<dbReference type="Gene3D" id="1.10.10.60">
    <property type="entry name" value="Homeodomain-like"/>
    <property type="match status" value="1"/>
</dbReference>
<dbReference type="PROSITE" id="PS01124">
    <property type="entry name" value="HTH_ARAC_FAMILY_2"/>
    <property type="match status" value="1"/>
</dbReference>
<proteinExistence type="predicted"/>
<reference evidence="5 6" key="1">
    <citation type="submission" date="2019-06" db="EMBL/GenBank/DDBJ databases">
        <title>Description of Kitasatospora acidophila sp. nov. isolated from pine grove soil, and reclassification of Streptomyces novaecaesareae to Kitasatospora novaeceasareae comb. nov.</title>
        <authorList>
            <person name="Kim M.J."/>
        </authorList>
    </citation>
    <scope>NUCLEOTIDE SEQUENCE [LARGE SCALE GENOMIC DNA]</scope>
    <source>
        <strain evidence="5 6">MMS16-CNU292</strain>
    </source>
</reference>
<dbReference type="AlphaFoldDB" id="A0A540WE79"/>
<dbReference type="PANTHER" id="PTHR46796:SF15">
    <property type="entry name" value="BLL1074 PROTEIN"/>
    <property type="match status" value="1"/>
</dbReference>
<organism evidence="5 6">
    <name type="scientific">Kitasatospora acidiphila</name>
    <dbReference type="NCBI Taxonomy" id="2567942"/>
    <lineage>
        <taxon>Bacteria</taxon>
        <taxon>Bacillati</taxon>
        <taxon>Actinomycetota</taxon>
        <taxon>Actinomycetes</taxon>
        <taxon>Kitasatosporales</taxon>
        <taxon>Streptomycetaceae</taxon>
        <taxon>Kitasatospora</taxon>
    </lineage>
</organism>
<sequence>MGRGVLHQAAAPGGLTVERRMPTADLARHVEFYWIVRWRLDGERPHEQKVLAHPNVHLAFEAPAGHLYGVQRGLFVRQLTGAGQVFGVKFRPGAARPLLGFPVADLADRAVPVAELFGPAATEVARTVLAGTDALAMAEHAERFLRELLPEPDPVAEQVAAIVGRITESPALFRVDQLAAELGLSVRSVQRLFAEYVGAAPKWVLRRARLHEAATRAEQGAGVDWAALAAELGYADQAHLTRDFTATVGVSPAAYAKGAATGEPVTAPSSC</sequence>
<gene>
    <name evidence="5" type="ORF">E6W39_10170</name>
</gene>
<comment type="caution">
    <text evidence="5">The sequence shown here is derived from an EMBL/GenBank/DDBJ whole genome shotgun (WGS) entry which is preliminary data.</text>
</comment>
<dbReference type="Pfam" id="PF20240">
    <property type="entry name" value="DUF6597"/>
    <property type="match status" value="1"/>
</dbReference>
<dbReference type="EMBL" id="VIGB01000003">
    <property type="protein sequence ID" value="TQF07258.1"/>
    <property type="molecule type" value="Genomic_DNA"/>
</dbReference>
<keyword evidence="2" id="KW-0238">DNA-binding</keyword>
<dbReference type="PANTHER" id="PTHR46796">
    <property type="entry name" value="HTH-TYPE TRANSCRIPTIONAL ACTIVATOR RHAS-RELATED"/>
    <property type="match status" value="1"/>
</dbReference>
<keyword evidence="6" id="KW-1185">Reference proteome</keyword>
<evidence type="ECO:0000313" key="5">
    <source>
        <dbReference type="EMBL" id="TQF07258.1"/>
    </source>
</evidence>
<evidence type="ECO:0000259" key="4">
    <source>
        <dbReference type="PROSITE" id="PS01124"/>
    </source>
</evidence>
<dbReference type="SUPFAM" id="SSF46689">
    <property type="entry name" value="Homeodomain-like"/>
    <property type="match status" value="1"/>
</dbReference>
<dbReference type="GO" id="GO:0043565">
    <property type="term" value="F:sequence-specific DNA binding"/>
    <property type="evidence" value="ECO:0007669"/>
    <property type="project" value="InterPro"/>
</dbReference>
<name>A0A540WE79_9ACTN</name>
<evidence type="ECO:0000256" key="3">
    <source>
        <dbReference type="ARBA" id="ARBA00023163"/>
    </source>
</evidence>
<dbReference type="InterPro" id="IPR050204">
    <property type="entry name" value="AraC_XylS_family_regulators"/>
</dbReference>
<dbReference type="Pfam" id="PF12833">
    <property type="entry name" value="HTH_18"/>
    <property type="match status" value="1"/>
</dbReference>
<evidence type="ECO:0000313" key="6">
    <source>
        <dbReference type="Proteomes" id="UP000319103"/>
    </source>
</evidence>
<accession>A0A540WE79</accession>
<dbReference type="Proteomes" id="UP000319103">
    <property type="component" value="Unassembled WGS sequence"/>
</dbReference>
<dbReference type="InterPro" id="IPR009057">
    <property type="entry name" value="Homeodomain-like_sf"/>
</dbReference>
<keyword evidence="1" id="KW-0805">Transcription regulation</keyword>
<dbReference type="OrthoDB" id="2559672at2"/>